<dbReference type="RefSeq" id="WP_376835497.1">
    <property type="nucleotide sequence ID" value="NZ_JBHLSW010000004.1"/>
</dbReference>
<dbReference type="PANTHER" id="PTHR24567:SF74">
    <property type="entry name" value="HTH-TYPE TRANSCRIPTIONAL REGULATOR ARCR"/>
    <property type="match status" value="1"/>
</dbReference>
<dbReference type="PROSITE" id="PS50042">
    <property type="entry name" value="CNMP_BINDING_3"/>
    <property type="match status" value="1"/>
</dbReference>
<evidence type="ECO:0000256" key="1">
    <source>
        <dbReference type="ARBA" id="ARBA00023015"/>
    </source>
</evidence>
<dbReference type="Gene3D" id="1.10.10.10">
    <property type="entry name" value="Winged helix-like DNA-binding domain superfamily/Winged helix DNA-binding domain"/>
    <property type="match status" value="1"/>
</dbReference>
<reference evidence="5 6" key="1">
    <citation type="submission" date="2024-09" db="EMBL/GenBank/DDBJ databases">
        <authorList>
            <person name="Sun Q."/>
            <person name="Mori K."/>
        </authorList>
    </citation>
    <scope>NUCLEOTIDE SEQUENCE [LARGE SCALE GENOMIC DNA]</scope>
    <source>
        <strain evidence="5 6">NCAIM B.02621</strain>
    </source>
</reference>
<dbReference type="PANTHER" id="PTHR24567">
    <property type="entry name" value="CRP FAMILY TRANSCRIPTIONAL REGULATORY PROTEIN"/>
    <property type="match status" value="1"/>
</dbReference>
<dbReference type="SMART" id="SM00100">
    <property type="entry name" value="cNMP"/>
    <property type="match status" value="1"/>
</dbReference>
<name>A0ABV6R1U1_9CAUL</name>
<dbReference type="Pfam" id="PF00027">
    <property type="entry name" value="cNMP_binding"/>
    <property type="match status" value="1"/>
</dbReference>
<dbReference type="InterPro" id="IPR000595">
    <property type="entry name" value="cNMP-bd_dom"/>
</dbReference>
<dbReference type="InterPro" id="IPR012318">
    <property type="entry name" value="HTH_CRP"/>
</dbReference>
<evidence type="ECO:0000313" key="6">
    <source>
        <dbReference type="Proteomes" id="UP001589906"/>
    </source>
</evidence>
<dbReference type="InterPro" id="IPR036388">
    <property type="entry name" value="WH-like_DNA-bd_sf"/>
</dbReference>
<dbReference type="SUPFAM" id="SSF46785">
    <property type="entry name" value="Winged helix' DNA-binding domain"/>
    <property type="match status" value="1"/>
</dbReference>
<dbReference type="InterPro" id="IPR050397">
    <property type="entry name" value="Env_Response_Regulators"/>
</dbReference>
<dbReference type="InterPro" id="IPR014710">
    <property type="entry name" value="RmlC-like_jellyroll"/>
</dbReference>
<protein>
    <submittedName>
        <fullName evidence="5">Crp/Fnr family transcriptional regulator</fullName>
    </submittedName>
</protein>
<dbReference type="SUPFAM" id="SSF51206">
    <property type="entry name" value="cAMP-binding domain-like"/>
    <property type="match status" value="1"/>
</dbReference>
<dbReference type="Pfam" id="PF13545">
    <property type="entry name" value="HTH_Crp_2"/>
    <property type="match status" value="1"/>
</dbReference>
<comment type="caution">
    <text evidence="5">The sequence shown here is derived from an EMBL/GenBank/DDBJ whole genome shotgun (WGS) entry which is preliminary data.</text>
</comment>
<dbReference type="InterPro" id="IPR036390">
    <property type="entry name" value="WH_DNA-bd_sf"/>
</dbReference>
<keyword evidence="3" id="KW-0804">Transcription</keyword>
<dbReference type="InterPro" id="IPR018490">
    <property type="entry name" value="cNMP-bd_dom_sf"/>
</dbReference>
<keyword evidence="2" id="KW-0238">DNA-binding</keyword>
<dbReference type="Proteomes" id="UP001589906">
    <property type="component" value="Unassembled WGS sequence"/>
</dbReference>
<dbReference type="Gene3D" id="2.60.120.10">
    <property type="entry name" value="Jelly Rolls"/>
    <property type="match status" value="1"/>
</dbReference>
<evidence type="ECO:0000259" key="4">
    <source>
        <dbReference type="PROSITE" id="PS50042"/>
    </source>
</evidence>
<evidence type="ECO:0000256" key="3">
    <source>
        <dbReference type="ARBA" id="ARBA00023163"/>
    </source>
</evidence>
<accession>A0ABV6R1U1</accession>
<feature type="domain" description="Cyclic nucleotide-binding" evidence="4">
    <location>
        <begin position="10"/>
        <end position="130"/>
    </location>
</feature>
<dbReference type="CDD" id="cd00038">
    <property type="entry name" value="CAP_ED"/>
    <property type="match status" value="1"/>
</dbReference>
<organism evidence="5 6">
    <name type="scientific">Brevundimonas balnearis</name>
    <dbReference type="NCBI Taxonomy" id="1572858"/>
    <lineage>
        <taxon>Bacteria</taxon>
        <taxon>Pseudomonadati</taxon>
        <taxon>Pseudomonadota</taxon>
        <taxon>Alphaproteobacteria</taxon>
        <taxon>Caulobacterales</taxon>
        <taxon>Caulobacteraceae</taxon>
        <taxon>Brevundimonas</taxon>
    </lineage>
</organism>
<evidence type="ECO:0000313" key="5">
    <source>
        <dbReference type="EMBL" id="MFC0633584.1"/>
    </source>
</evidence>
<keyword evidence="1" id="KW-0805">Transcription regulation</keyword>
<keyword evidence="6" id="KW-1185">Reference proteome</keyword>
<dbReference type="EMBL" id="JBHLSW010000004">
    <property type="protein sequence ID" value="MFC0633584.1"/>
    <property type="molecule type" value="Genomic_DNA"/>
</dbReference>
<gene>
    <name evidence="5" type="ORF">ACFFGE_06800</name>
</gene>
<proteinExistence type="predicted"/>
<sequence length="232" mass="25862">MLKIPERNRLILALPPEDRAILLTAASPVEFSLSQVFAEPGDRLDHVHFVEAGIVSAVAIMQDGRTVETYMVGSEGMTGICAFAVDIPAYSRLVAQSDGAARRIETGRLRALTEERPELRRVLTEYAARLKQELEQSSACNALHRSDQRFAKWLLRCHDRLDGDDLNLTQEYLASMLGSQRTTVNEAAQQLQRVGAISYSRGRVRIMDRGALERAACECYRSWPAGLQPTFA</sequence>
<evidence type="ECO:0000256" key="2">
    <source>
        <dbReference type="ARBA" id="ARBA00023125"/>
    </source>
</evidence>